<feature type="signal peptide" evidence="1">
    <location>
        <begin position="1"/>
        <end position="23"/>
    </location>
</feature>
<evidence type="ECO:0000256" key="1">
    <source>
        <dbReference type="SAM" id="SignalP"/>
    </source>
</evidence>
<evidence type="ECO:0000313" key="2">
    <source>
        <dbReference type="EMBL" id="CAG9811128.1"/>
    </source>
</evidence>
<dbReference type="PANTHER" id="PTHR20898:SF0">
    <property type="entry name" value="DAEDALUS ON 3-RELATED"/>
    <property type="match status" value="1"/>
</dbReference>
<reference evidence="2" key="1">
    <citation type="submission" date="2022-01" db="EMBL/GenBank/DDBJ databases">
        <authorList>
            <person name="King R."/>
        </authorList>
    </citation>
    <scope>NUCLEOTIDE SEQUENCE</scope>
</reference>
<proteinExistence type="predicted"/>
<gene>
    <name evidence="2" type="ORF">CHIRRI_LOCUS13937</name>
</gene>
<protein>
    <submittedName>
        <fullName evidence="2">Uncharacterized protein</fullName>
    </submittedName>
</protein>
<keyword evidence="3" id="KW-1185">Reference proteome</keyword>
<evidence type="ECO:0000313" key="3">
    <source>
        <dbReference type="Proteomes" id="UP001153620"/>
    </source>
</evidence>
<dbReference type="OrthoDB" id="7797129at2759"/>
<feature type="chain" id="PRO_5040514105" evidence="1">
    <location>
        <begin position="24"/>
        <end position="191"/>
    </location>
</feature>
<accession>A0A9N9S618</accession>
<sequence length="191" mass="22169">MILLTRVIKYYLVLIYLSYVALQGPPRNEFERNAPYGSTFKSVVCDNFADNLMHLRNCSVKAYTRNFTTLNFGLSFRQSIKKPIFMKIVLMYRYGNIYRDVLNKIIEICSIFANLDANPVFLSYIDIFEKSVKSHFHKCPYSGSDDYMNLTIDESSHRNNFLNPEGFFKVCVTLLKPADKPHARLCTVLLC</sequence>
<dbReference type="AlphaFoldDB" id="A0A9N9S618"/>
<name>A0A9N9S618_9DIPT</name>
<reference evidence="2" key="2">
    <citation type="submission" date="2022-10" db="EMBL/GenBank/DDBJ databases">
        <authorList>
            <consortium name="ENA_rothamsted_submissions"/>
            <consortium name="culmorum"/>
            <person name="King R."/>
        </authorList>
    </citation>
    <scope>NUCLEOTIDE SEQUENCE</scope>
</reference>
<dbReference type="Proteomes" id="UP001153620">
    <property type="component" value="Chromosome 4"/>
</dbReference>
<dbReference type="PANTHER" id="PTHR20898">
    <property type="entry name" value="DAEDALUS ON 3-RELATED-RELATED"/>
    <property type="match status" value="1"/>
</dbReference>
<keyword evidence="1" id="KW-0732">Signal</keyword>
<dbReference type="EMBL" id="OU895880">
    <property type="protein sequence ID" value="CAG9811128.1"/>
    <property type="molecule type" value="Genomic_DNA"/>
</dbReference>
<organism evidence="2 3">
    <name type="scientific">Chironomus riparius</name>
    <dbReference type="NCBI Taxonomy" id="315576"/>
    <lineage>
        <taxon>Eukaryota</taxon>
        <taxon>Metazoa</taxon>
        <taxon>Ecdysozoa</taxon>
        <taxon>Arthropoda</taxon>
        <taxon>Hexapoda</taxon>
        <taxon>Insecta</taxon>
        <taxon>Pterygota</taxon>
        <taxon>Neoptera</taxon>
        <taxon>Endopterygota</taxon>
        <taxon>Diptera</taxon>
        <taxon>Nematocera</taxon>
        <taxon>Chironomoidea</taxon>
        <taxon>Chironomidae</taxon>
        <taxon>Chironominae</taxon>
        <taxon>Chironomus</taxon>
    </lineage>
</organism>